<dbReference type="RefSeq" id="WP_198883002.1">
    <property type="nucleotide sequence ID" value="NZ_JAEKJA010000012.1"/>
</dbReference>
<dbReference type="CDD" id="cd08946">
    <property type="entry name" value="SDR_e"/>
    <property type="match status" value="1"/>
</dbReference>
<dbReference type="EMBL" id="JAEKJA010000012">
    <property type="protein sequence ID" value="MBJ3777105.1"/>
    <property type="molecule type" value="Genomic_DNA"/>
</dbReference>
<name>A0A934IS89_9HYPH</name>
<reference evidence="4" key="1">
    <citation type="submission" date="2020-12" db="EMBL/GenBank/DDBJ databases">
        <title>Bacterial taxonomy.</title>
        <authorList>
            <person name="Pan X."/>
        </authorList>
    </citation>
    <scope>NUCLEOTIDE SEQUENCE</scope>
    <source>
        <strain evidence="4">B2012</strain>
    </source>
</reference>
<dbReference type="SUPFAM" id="SSF51735">
    <property type="entry name" value="NAD(P)-binding Rossmann-fold domains"/>
    <property type="match status" value="1"/>
</dbReference>
<proteinExistence type="inferred from homology"/>
<feature type="domain" description="NAD-dependent epimerase/dehydratase" evidence="3">
    <location>
        <begin position="6"/>
        <end position="244"/>
    </location>
</feature>
<evidence type="ECO:0000313" key="4">
    <source>
        <dbReference type="EMBL" id="MBJ3777105.1"/>
    </source>
</evidence>
<dbReference type="InterPro" id="IPR001509">
    <property type="entry name" value="Epimerase_deHydtase"/>
</dbReference>
<evidence type="ECO:0000256" key="1">
    <source>
        <dbReference type="ARBA" id="ARBA00005125"/>
    </source>
</evidence>
<comment type="caution">
    <text evidence="4">The sequence shown here is derived from an EMBL/GenBank/DDBJ whole genome shotgun (WGS) entry which is preliminary data.</text>
</comment>
<dbReference type="Pfam" id="PF01370">
    <property type="entry name" value="Epimerase"/>
    <property type="match status" value="1"/>
</dbReference>
<evidence type="ECO:0000259" key="3">
    <source>
        <dbReference type="Pfam" id="PF01370"/>
    </source>
</evidence>
<dbReference type="AlphaFoldDB" id="A0A934IS89"/>
<protein>
    <submittedName>
        <fullName evidence="4">NAD(P)-dependent oxidoreductase</fullName>
    </submittedName>
</protein>
<evidence type="ECO:0000256" key="2">
    <source>
        <dbReference type="ARBA" id="ARBA00007637"/>
    </source>
</evidence>
<comment type="pathway">
    <text evidence="1">Bacterial outer membrane biogenesis; LPS O-antigen biosynthesis.</text>
</comment>
<dbReference type="Proteomes" id="UP000609531">
    <property type="component" value="Unassembled WGS sequence"/>
</dbReference>
<organism evidence="4 5">
    <name type="scientific">Acuticoccus mangrovi</name>
    <dbReference type="NCBI Taxonomy" id="2796142"/>
    <lineage>
        <taxon>Bacteria</taxon>
        <taxon>Pseudomonadati</taxon>
        <taxon>Pseudomonadota</taxon>
        <taxon>Alphaproteobacteria</taxon>
        <taxon>Hyphomicrobiales</taxon>
        <taxon>Amorphaceae</taxon>
        <taxon>Acuticoccus</taxon>
    </lineage>
</organism>
<accession>A0A934IS89</accession>
<dbReference type="Gene3D" id="3.40.50.720">
    <property type="entry name" value="NAD(P)-binding Rossmann-like Domain"/>
    <property type="match status" value="1"/>
</dbReference>
<gene>
    <name evidence="4" type="ORF">JCR33_15465</name>
</gene>
<dbReference type="InterPro" id="IPR036291">
    <property type="entry name" value="NAD(P)-bd_dom_sf"/>
</dbReference>
<evidence type="ECO:0000313" key="5">
    <source>
        <dbReference type="Proteomes" id="UP000609531"/>
    </source>
</evidence>
<sequence length="324" mass="34768">MTHDTVLVTGGGGFIGASVARALLDQGVPVALFDQRPPTAISDSDPIAAAPFYFGDILDSFALLRALTHSGAKRVVHAAAIVGAGLSIDNPVRTITTNLLGITNVLEAARSLDLGRIVLISSQSVYGPGQYEPVDELHPTDPDSPYGVTKLAAEKWGNVYASAFGVDFVSLRMPHIYGPGRPAGLRGNVIQDMLEAAQIGKPFHMARGGDQTKEPVYILDITRATLAALDVAPERLEGRSYNIGTGVVLTWKQIAAAIRELYPDATMELGDGPMVVRNGVLEQPLGPLSYDRAHRVLDYTPHYHLRDGLAHFDKWLTASRAHFG</sequence>
<comment type="similarity">
    <text evidence="2">Belongs to the NAD(P)-dependent epimerase/dehydratase family.</text>
</comment>
<dbReference type="PANTHER" id="PTHR43000">
    <property type="entry name" value="DTDP-D-GLUCOSE 4,6-DEHYDRATASE-RELATED"/>
    <property type="match status" value="1"/>
</dbReference>
<keyword evidence="5" id="KW-1185">Reference proteome</keyword>